<name>A0A5P4S768_VIBPH</name>
<proteinExistence type="predicted"/>
<feature type="transmembrane region" description="Helical" evidence="1">
    <location>
        <begin position="12"/>
        <end position="29"/>
    </location>
</feature>
<dbReference type="Gene3D" id="3.40.50.12580">
    <property type="match status" value="1"/>
</dbReference>
<evidence type="ECO:0000256" key="1">
    <source>
        <dbReference type="SAM" id="Phobius"/>
    </source>
</evidence>
<dbReference type="PANTHER" id="PTHR37316:SF3">
    <property type="entry name" value="TEICHOIC ACID GLYCEROL-PHOSPHATE TRANSFERASE"/>
    <property type="match status" value="1"/>
</dbReference>
<reference evidence="2" key="1">
    <citation type="journal article" date="2019" name="Int. J. Food Microbiol.">
        <title>Developing a novel molecular serotyping system based on capsular polysaccharide synthesis gene clusters of Vibrio parahaemolyticus.</title>
        <authorList>
            <person name="Pang Y."/>
            <person name="Guo X."/>
            <person name="Tian X."/>
            <person name="Liu F."/>
            <person name="Wang L."/>
            <person name="Wu J."/>
            <person name="Zhang S."/>
            <person name="Li S."/>
            <person name="Liu B."/>
        </authorList>
    </citation>
    <scope>NUCLEOTIDE SEQUENCE</scope>
    <source>
        <strain evidence="2">G2910</strain>
    </source>
</reference>
<gene>
    <name evidence="2" type="primary">tagF</name>
</gene>
<dbReference type="PANTHER" id="PTHR37316">
    <property type="entry name" value="TEICHOIC ACID GLYCEROL-PHOSPHATE PRIMASE"/>
    <property type="match status" value="1"/>
</dbReference>
<keyword evidence="1" id="KW-1133">Transmembrane helix</keyword>
<accession>A0A5P4S768</accession>
<protein>
    <submittedName>
        <fullName evidence="2">CDP-glycerol:polyglycerophosph otransferase</fullName>
    </submittedName>
</protein>
<sequence>MIVQFIKRISLLKIRYIISFFVAYIVYFFQSKKKSDCWVFGTGTGLFENNIEALFKYCESLGYSCLFITNKKKVVQSFDSSKVLKRGSIEAYLACLNAKVLLFDNDYSDLAPGFMFVMQALKVNVNHGQEGFKRLPKDYYSKIKADITCSVSQFEKNIKVNECGAPVDTVFITGLARYDNLTFESSSNDILMFLTWRDELQYLSDDEIELTSYYKNCVEFLESSELASYLEKKDATLYFKPHYRMKNINLKVNNSRVVICNQDVNLTELIKNTKVLITDYSSVAWDYIYTNRNVIFFQFDYDKYSINPGLYILEDNNLLKNRVRTALELRILFNSDEVSCTSGYIDDGKYFAFIDKNNCNRIVNKINALNLND</sequence>
<dbReference type="InterPro" id="IPR051612">
    <property type="entry name" value="Teichoic_Acid_Biosynth"/>
</dbReference>
<dbReference type="Pfam" id="PF04464">
    <property type="entry name" value="Glyphos_transf"/>
    <property type="match status" value="1"/>
</dbReference>
<organism evidence="2">
    <name type="scientific">Vibrio parahaemolyticus</name>
    <dbReference type="NCBI Taxonomy" id="670"/>
    <lineage>
        <taxon>Bacteria</taxon>
        <taxon>Pseudomonadati</taxon>
        <taxon>Pseudomonadota</taxon>
        <taxon>Gammaproteobacteria</taxon>
        <taxon>Vibrionales</taxon>
        <taxon>Vibrionaceae</taxon>
        <taxon>Vibrio</taxon>
    </lineage>
</organism>
<keyword evidence="1" id="KW-0812">Transmembrane</keyword>
<dbReference type="AlphaFoldDB" id="A0A5P4S768"/>
<dbReference type="InterPro" id="IPR043148">
    <property type="entry name" value="TagF_C"/>
</dbReference>
<keyword evidence="1" id="KW-0472">Membrane</keyword>
<dbReference type="GO" id="GO:0047355">
    <property type="term" value="F:CDP-glycerol glycerophosphotransferase activity"/>
    <property type="evidence" value="ECO:0007669"/>
    <property type="project" value="InterPro"/>
</dbReference>
<dbReference type="SUPFAM" id="SSF53756">
    <property type="entry name" value="UDP-Glycosyltransferase/glycogen phosphorylase"/>
    <property type="match status" value="1"/>
</dbReference>
<dbReference type="RefSeq" id="WP_029836433.1">
    <property type="nucleotide sequence ID" value="NZ_LRSV01000014.1"/>
</dbReference>
<dbReference type="GO" id="GO:0016020">
    <property type="term" value="C:membrane"/>
    <property type="evidence" value="ECO:0007669"/>
    <property type="project" value="InterPro"/>
</dbReference>
<keyword evidence="2" id="KW-0808">Transferase</keyword>
<dbReference type="InterPro" id="IPR007554">
    <property type="entry name" value="Glycerophosphate_synth"/>
</dbReference>
<dbReference type="EMBL" id="MK482085">
    <property type="protein sequence ID" value="QFC18098.1"/>
    <property type="molecule type" value="Genomic_DNA"/>
</dbReference>
<evidence type="ECO:0000313" key="2">
    <source>
        <dbReference type="EMBL" id="QFC18098.1"/>
    </source>
</evidence>